<proteinExistence type="predicted"/>
<keyword evidence="3" id="KW-1185">Reference proteome</keyword>
<keyword evidence="2" id="KW-0436">Ligase</keyword>
<keyword evidence="1" id="KW-0472">Membrane</keyword>
<dbReference type="HOGENOM" id="CLU_2667481_0_0_5"/>
<keyword evidence="1" id="KW-1133">Transmembrane helix</keyword>
<dbReference type="STRING" id="314256.OG2516_05208"/>
<reference evidence="2 3" key="1">
    <citation type="journal article" date="2010" name="J. Bacteriol.">
        <title>Genome sequences of Oceanicola granulosus HTCC2516(T) and Oceanicola batsensis HTCC2597(TDelta).</title>
        <authorList>
            <person name="Thrash J.C."/>
            <person name="Cho J.C."/>
            <person name="Vergin K.L."/>
            <person name="Giovannoni S.J."/>
        </authorList>
    </citation>
    <scope>NUCLEOTIDE SEQUENCE [LARGE SCALE GENOMIC DNA]</scope>
    <source>
        <strain evidence="3">ATCC BAA-861 / DSM 15982 / KCTC 12143 / HTCC2516</strain>
    </source>
</reference>
<comment type="caution">
    <text evidence="2">The sequence shown here is derived from an EMBL/GenBank/DDBJ whole genome shotgun (WGS) entry which is preliminary data.</text>
</comment>
<dbReference type="Proteomes" id="UP000003635">
    <property type="component" value="Unassembled WGS sequence"/>
</dbReference>
<accession>Q2CIW0</accession>
<dbReference type="RefSeq" id="WP_007254569.1">
    <property type="nucleotide sequence ID" value="NZ_CH724107.1"/>
</dbReference>
<evidence type="ECO:0000313" key="2">
    <source>
        <dbReference type="EMBL" id="EAR52479.1"/>
    </source>
</evidence>
<keyword evidence="1" id="KW-0812">Transmembrane</keyword>
<protein>
    <submittedName>
        <fullName evidence="2">UDP-N-acetylmuramate--L-alanine ligase</fullName>
        <ecNumber evidence="2">6.3.2.8</ecNumber>
    </submittedName>
</protein>
<name>Q2CIW0_OCEGH</name>
<evidence type="ECO:0000313" key="3">
    <source>
        <dbReference type="Proteomes" id="UP000003635"/>
    </source>
</evidence>
<dbReference type="EMBL" id="AAOT01000003">
    <property type="protein sequence ID" value="EAR52479.1"/>
    <property type="molecule type" value="Genomic_DNA"/>
</dbReference>
<sequence length="75" mass="7852">MSGGAAVAVWVIGLIVAAGLSRLLFRLVWLFALAAAVLLWLHYRADPAEAVTGYVALGAGLAALRPLRRVIRGGL</sequence>
<dbReference type="EC" id="6.3.2.8" evidence="2"/>
<organism evidence="2 3">
    <name type="scientific">Oceanicola granulosus (strain ATCC BAA-861 / DSM 15982 / KCTC 12143 / HTCC2516)</name>
    <dbReference type="NCBI Taxonomy" id="314256"/>
    <lineage>
        <taxon>Bacteria</taxon>
        <taxon>Pseudomonadati</taxon>
        <taxon>Pseudomonadota</taxon>
        <taxon>Alphaproteobacteria</taxon>
        <taxon>Rhodobacterales</taxon>
        <taxon>Roseobacteraceae</taxon>
        <taxon>Oceanicola</taxon>
    </lineage>
</organism>
<feature type="transmembrane region" description="Helical" evidence="1">
    <location>
        <begin position="27"/>
        <end position="43"/>
    </location>
</feature>
<evidence type="ECO:0000256" key="1">
    <source>
        <dbReference type="SAM" id="Phobius"/>
    </source>
</evidence>
<gene>
    <name evidence="2" type="ORF">OG2516_05208</name>
</gene>
<dbReference type="AlphaFoldDB" id="Q2CIW0"/>
<dbReference type="GO" id="GO:0008763">
    <property type="term" value="F:UDP-N-acetylmuramate-L-alanine ligase activity"/>
    <property type="evidence" value="ECO:0007669"/>
    <property type="project" value="UniProtKB-EC"/>
</dbReference>